<protein>
    <submittedName>
        <fullName evidence="1">Uncharacterized protein</fullName>
    </submittedName>
</protein>
<keyword evidence="2" id="KW-1185">Reference proteome</keyword>
<accession>A0ABR4I4X3</accession>
<organism evidence="1 2">
    <name type="scientific">Aspergillus cavernicola</name>
    <dbReference type="NCBI Taxonomy" id="176166"/>
    <lineage>
        <taxon>Eukaryota</taxon>
        <taxon>Fungi</taxon>
        <taxon>Dikarya</taxon>
        <taxon>Ascomycota</taxon>
        <taxon>Pezizomycotina</taxon>
        <taxon>Eurotiomycetes</taxon>
        <taxon>Eurotiomycetidae</taxon>
        <taxon>Eurotiales</taxon>
        <taxon>Aspergillaceae</taxon>
        <taxon>Aspergillus</taxon>
        <taxon>Aspergillus subgen. Nidulantes</taxon>
    </lineage>
</organism>
<sequence length="268" mass="29886">MQRRFYHEERKVAVSEVEQNIGGHGVYLVFEKVIDRPDFKILEDKILDFVRVKPGTDDNHVTVEGIEISVRKWPEIRSGLVIVQQLQALVTVLDDFVALIKCGYRHPLSIVRIGKHQSELNMTNQGIPVDRASVIYSGAVRVVSYKEGILIKALAARGSRSDNSIKQLTATPNTPSAKEINLSTEFGMESMGCEECAATTGPAAFFVYLLQTLNSIAVHTGNGNNTTLKDALFARRPDLETLELSCANIKVLIPYIDIEDPILQHERR</sequence>
<gene>
    <name evidence="1" type="ORF">BDW59DRAFT_149263</name>
</gene>
<comment type="caution">
    <text evidence="1">The sequence shown here is derived from an EMBL/GenBank/DDBJ whole genome shotgun (WGS) entry which is preliminary data.</text>
</comment>
<dbReference type="EMBL" id="JBFXLS010000057">
    <property type="protein sequence ID" value="KAL2822671.1"/>
    <property type="molecule type" value="Genomic_DNA"/>
</dbReference>
<evidence type="ECO:0000313" key="2">
    <source>
        <dbReference type="Proteomes" id="UP001610335"/>
    </source>
</evidence>
<evidence type="ECO:0000313" key="1">
    <source>
        <dbReference type="EMBL" id="KAL2822671.1"/>
    </source>
</evidence>
<reference evidence="1 2" key="1">
    <citation type="submission" date="2024-07" db="EMBL/GenBank/DDBJ databases">
        <title>Section-level genome sequencing and comparative genomics of Aspergillus sections Usti and Cavernicolus.</title>
        <authorList>
            <consortium name="Lawrence Berkeley National Laboratory"/>
            <person name="Nybo J.L."/>
            <person name="Vesth T.C."/>
            <person name="Theobald S."/>
            <person name="Frisvad J.C."/>
            <person name="Larsen T.O."/>
            <person name="Kjaerboelling I."/>
            <person name="Rothschild-Mancinelli K."/>
            <person name="Lyhne E.K."/>
            <person name="Kogle M.E."/>
            <person name="Barry K."/>
            <person name="Clum A."/>
            <person name="Na H."/>
            <person name="Ledsgaard L."/>
            <person name="Lin J."/>
            <person name="Lipzen A."/>
            <person name="Kuo A."/>
            <person name="Riley R."/>
            <person name="Mondo S."/>
            <person name="LaButti K."/>
            <person name="Haridas S."/>
            <person name="Pangalinan J."/>
            <person name="Salamov A.A."/>
            <person name="Simmons B.A."/>
            <person name="Magnuson J.K."/>
            <person name="Chen J."/>
            <person name="Drula E."/>
            <person name="Henrissat B."/>
            <person name="Wiebenga A."/>
            <person name="Lubbers R.J."/>
            <person name="Gomes A.C."/>
            <person name="Makela M.R."/>
            <person name="Stajich J."/>
            <person name="Grigoriev I.V."/>
            <person name="Mortensen U.H."/>
            <person name="De vries R.P."/>
            <person name="Baker S.E."/>
            <person name="Andersen M.R."/>
        </authorList>
    </citation>
    <scope>NUCLEOTIDE SEQUENCE [LARGE SCALE GENOMIC DNA]</scope>
    <source>
        <strain evidence="1 2">CBS 600.67</strain>
    </source>
</reference>
<proteinExistence type="predicted"/>
<name>A0ABR4I4X3_9EURO</name>
<dbReference type="Proteomes" id="UP001610335">
    <property type="component" value="Unassembled WGS sequence"/>
</dbReference>